<reference evidence="2" key="1">
    <citation type="submission" date="2022-08" db="EMBL/GenBank/DDBJ databases">
        <authorList>
            <person name="Gutierrez-Valencia J."/>
        </authorList>
    </citation>
    <scope>NUCLEOTIDE SEQUENCE</scope>
</reference>
<feature type="non-terminal residue" evidence="2">
    <location>
        <position position="686"/>
    </location>
</feature>
<feature type="non-terminal residue" evidence="2">
    <location>
        <position position="1"/>
    </location>
</feature>
<protein>
    <submittedName>
        <fullName evidence="2">Uncharacterized protein</fullName>
    </submittedName>
</protein>
<proteinExistence type="predicted"/>
<comment type="caution">
    <text evidence="2">The sequence shown here is derived from an EMBL/GenBank/DDBJ whole genome shotgun (WGS) entry which is preliminary data.</text>
</comment>
<feature type="compositionally biased region" description="Basic residues" evidence="1">
    <location>
        <begin position="583"/>
        <end position="593"/>
    </location>
</feature>
<keyword evidence="3" id="KW-1185">Reference proteome</keyword>
<dbReference type="Proteomes" id="UP001154282">
    <property type="component" value="Unassembled WGS sequence"/>
</dbReference>
<evidence type="ECO:0000313" key="3">
    <source>
        <dbReference type="Proteomes" id="UP001154282"/>
    </source>
</evidence>
<evidence type="ECO:0000256" key="1">
    <source>
        <dbReference type="SAM" id="MobiDB-lite"/>
    </source>
</evidence>
<organism evidence="2 3">
    <name type="scientific">Linum tenue</name>
    <dbReference type="NCBI Taxonomy" id="586396"/>
    <lineage>
        <taxon>Eukaryota</taxon>
        <taxon>Viridiplantae</taxon>
        <taxon>Streptophyta</taxon>
        <taxon>Embryophyta</taxon>
        <taxon>Tracheophyta</taxon>
        <taxon>Spermatophyta</taxon>
        <taxon>Magnoliopsida</taxon>
        <taxon>eudicotyledons</taxon>
        <taxon>Gunneridae</taxon>
        <taxon>Pentapetalae</taxon>
        <taxon>rosids</taxon>
        <taxon>fabids</taxon>
        <taxon>Malpighiales</taxon>
        <taxon>Linaceae</taxon>
        <taxon>Linum</taxon>
    </lineage>
</organism>
<dbReference type="EMBL" id="CAMGYJ010000002">
    <property type="protein sequence ID" value="CAI0381155.1"/>
    <property type="molecule type" value="Genomic_DNA"/>
</dbReference>
<feature type="region of interest" description="Disordered" evidence="1">
    <location>
        <begin position="158"/>
        <end position="183"/>
    </location>
</feature>
<dbReference type="AlphaFoldDB" id="A0AAV0HA81"/>
<evidence type="ECO:0000313" key="2">
    <source>
        <dbReference type="EMBL" id="CAI0381155.1"/>
    </source>
</evidence>
<sequence>FSNPIVLNPPGSLVCRRNHSLPLIRRHPAPHRTDRNRRCRQVHDLCRIISGATEAKIVSTVRYHKSHTSPEPSSPISVLIFDLNQVSDFSSDFRPPLNRRSPHTSSRCGWRTRGVVEIERGKERLSGADFHNRLGFSFHFLLLLSLDLSSSPNHKPFLRTEEEEEEMSKVDEGVSSELNDENQQRKEKVYLSSRCGVQEFSGLIDSLSDDKKHVIEDMGFGGLLHLKKHKLKLKLCEELMMRFDVTTSQLNVHGNRLTLRVDDVVTILGLHGGGMNVDTHLGEGDEVRIFYLEHVNMHNVTRHSSSLPRIRHWDDKSIGTIVKKVSSLGGVDSIQVEFGRDGASCFTIEDVTAQIVQLRNEFQQEMHSTKSQIGDLKKEMSDSMSQIITKLSSIESHLEAKAANKTIEDEAVQVRTKKGELNDDAIAHEKTCEGVRTGADHTISEENMTTNEDSTNVYDKLDNMARDFKAKEDFVELSDDASSLLKASTPKGNHLEKQGNRRSGAISSQNEKKRKANQHEEDETDSFEALMAGVDQKIRSREDSNMGLRKKEVLKAGPQFQFPYVADKPAVRGRGRQQGPKHQGTKKGGRSKKKIDDDWENKFKIKEIDIDPVTALPNPVENLWTFLLTEKFRNSTPSTTLVEFETYTATREELWSLRDGEHVQSGVINLVVAGLTLEYRDNKESD</sequence>
<feature type="region of interest" description="Disordered" evidence="1">
    <location>
        <begin position="564"/>
        <end position="596"/>
    </location>
</feature>
<feature type="region of interest" description="Disordered" evidence="1">
    <location>
        <begin position="485"/>
        <end position="544"/>
    </location>
</feature>
<gene>
    <name evidence="2" type="ORF">LITE_LOCUS3004</name>
</gene>
<accession>A0AAV0HA81</accession>
<name>A0AAV0HA81_9ROSI</name>